<dbReference type="Proteomes" id="UP000023758">
    <property type="component" value="Unassembled WGS sequence"/>
</dbReference>
<dbReference type="InterPro" id="IPR011990">
    <property type="entry name" value="TPR-like_helical_dom_sf"/>
</dbReference>
<sequence>MSTSLLHTQLGLSSSDPQASLRLSQQAPSFLKTQPSRFPSFPFSIFTQRETPELWTSYEQLLAACLRTGDDKSARECLDRLSSRFGKDNERVMGLQGLYDEATAADEVALKKVLEKYDGILKENPVNVPVLKRRIAVLRSLGRAGEAISSMVEFLDAFPTDAEAWCELSDLYHSQGLSSQSIFCLEEALLVLPNAWNLHARLGELLYISTHSLESPETTLKPLAESVRRFCRSIELCDDYLRGYYGLNLSTARLLERLGPKSRRDETLPTAETTQKLNELSVQKLREIVKERCKDGRSPEFNESELIAAQALLDRLSKSS</sequence>
<dbReference type="AlphaFoldDB" id="A0A022VWY1"/>
<dbReference type="SUPFAM" id="SSF48452">
    <property type="entry name" value="TPR-like"/>
    <property type="match status" value="1"/>
</dbReference>
<proteinExistence type="inferred from homology"/>
<dbReference type="GO" id="GO:0072546">
    <property type="term" value="C:EMC complex"/>
    <property type="evidence" value="ECO:0007669"/>
    <property type="project" value="UniProtKB-UniRule"/>
</dbReference>
<dbReference type="Pfam" id="PF22890">
    <property type="entry name" value="TPR_EMC2"/>
    <property type="match status" value="1"/>
</dbReference>
<accession>A0A022VWY1</accession>
<evidence type="ECO:0000256" key="1">
    <source>
        <dbReference type="ARBA" id="ARBA00022737"/>
    </source>
</evidence>
<dbReference type="InterPro" id="IPR055217">
    <property type="entry name" value="TPR_EMC2"/>
</dbReference>
<reference evidence="5" key="1">
    <citation type="submission" date="2014-02" db="EMBL/GenBank/DDBJ databases">
        <title>The Genome Sequence of Trichophyton rubrum (morphotype fischeri) CBS 288.86.</title>
        <authorList>
            <consortium name="The Broad Institute Genomics Platform"/>
            <person name="Cuomo C.A."/>
            <person name="White T.C."/>
            <person name="Graser Y."/>
            <person name="Martinez-Rossi N."/>
            <person name="Heitman J."/>
            <person name="Young S.K."/>
            <person name="Zeng Q."/>
            <person name="Gargeya S."/>
            <person name="Abouelleil A."/>
            <person name="Alvarado L."/>
            <person name="Chapman S.B."/>
            <person name="Gainer-Dewar J."/>
            <person name="Goldberg J."/>
            <person name="Griggs A."/>
            <person name="Gujja S."/>
            <person name="Hansen M."/>
            <person name="Howarth C."/>
            <person name="Imamovic A."/>
            <person name="Larimer J."/>
            <person name="Martinez D."/>
            <person name="Murphy C."/>
            <person name="Pearson M.D."/>
            <person name="Persinoti G."/>
            <person name="Poon T."/>
            <person name="Priest M."/>
            <person name="Roberts A.D."/>
            <person name="Saif S."/>
            <person name="Shea T.D."/>
            <person name="Sykes S.N."/>
            <person name="Wortman J."/>
            <person name="Nusbaum C."/>
            <person name="Birren B."/>
        </authorList>
    </citation>
    <scope>NUCLEOTIDE SEQUENCE [LARGE SCALE GENOMIC DNA]</scope>
    <source>
        <strain evidence="5">CBS 288.86</strain>
    </source>
</reference>
<dbReference type="OrthoDB" id="124397at2759"/>
<evidence type="ECO:0000256" key="2">
    <source>
        <dbReference type="ARBA" id="ARBA00022803"/>
    </source>
</evidence>
<dbReference type="FunFam" id="1.25.40.10:FF:001208">
    <property type="entry name" value="Tetratricopeptide repeat domain-containing protein"/>
    <property type="match status" value="1"/>
</dbReference>
<keyword evidence="2" id="KW-0802">TPR repeat</keyword>
<keyword evidence="1" id="KW-0677">Repeat</keyword>
<dbReference type="PANTHER" id="PTHR12760">
    <property type="entry name" value="TETRATRICOPEPTIDE REPEAT PROTEIN"/>
    <property type="match status" value="1"/>
</dbReference>
<gene>
    <name evidence="5" type="ORF">H103_06324</name>
</gene>
<organism evidence="5">
    <name type="scientific">Trichophyton rubrum CBS 288.86</name>
    <dbReference type="NCBI Taxonomy" id="1215330"/>
    <lineage>
        <taxon>Eukaryota</taxon>
        <taxon>Fungi</taxon>
        <taxon>Dikarya</taxon>
        <taxon>Ascomycota</taxon>
        <taxon>Pezizomycotina</taxon>
        <taxon>Eurotiomycetes</taxon>
        <taxon>Eurotiomycetidae</taxon>
        <taxon>Onygenales</taxon>
        <taxon>Arthrodermataceae</taxon>
        <taxon>Trichophyton</taxon>
    </lineage>
</organism>
<comment type="function">
    <text evidence="3">Part of the endoplasmic reticulum membrane protein complex (EMC) that enables the energy-independent insertion into endoplasmic reticulum membranes of newly synthesized membrane proteins.</text>
</comment>
<evidence type="ECO:0000259" key="4">
    <source>
        <dbReference type="Pfam" id="PF22890"/>
    </source>
</evidence>
<keyword evidence="3" id="KW-0472">Membrane</keyword>
<evidence type="ECO:0000313" key="5">
    <source>
        <dbReference type="EMBL" id="EZF50223.1"/>
    </source>
</evidence>
<keyword evidence="3" id="KW-0256">Endoplasmic reticulum</keyword>
<comment type="subunit">
    <text evidence="3">Component of the ER membrane protein complex (EMC).</text>
</comment>
<comment type="similarity">
    <text evidence="3">Belongs to the EMC2 family.</text>
</comment>
<dbReference type="InterPro" id="IPR039856">
    <property type="entry name" value="EMC2-like"/>
</dbReference>
<dbReference type="Gene3D" id="1.25.40.10">
    <property type="entry name" value="Tetratricopeptide repeat domain"/>
    <property type="match status" value="1"/>
</dbReference>
<feature type="domain" description="EMC2 TPR-like" evidence="4">
    <location>
        <begin position="116"/>
        <end position="200"/>
    </location>
</feature>
<comment type="subcellular location">
    <subcellularLocation>
        <location evidence="3">Endoplasmic reticulum membrane</location>
        <topology evidence="3">Peripheral membrane protein</topology>
        <orientation evidence="3">Cytoplasmic side</orientation>
    </subcellularLocation>
</comment>
<evidence type="ECO:0000256" key="3">
    <source>
        <dbReference type="RuleBase" id="RU367091"/>
    </source>
</evidence>
<name>A0A022VWY1_TRIRU</name>
<dbReference type="EMBL" id="KK207889">
    <property type="protein sequence ID" value="EZF50223.1"/>
    <property type="molecule type" value="Genomic_DNA"/>
</dbReference>
<protein>
    <recommendedName>
        <fullName evidence="3">ER membrane protein complex subunit 2</fullName>
    </recommendedName>
</protein>